<evidence type="ECO:0000313" key="1">
    <source>
        <dbReference type="EMBL" id="KXK61942.1"/>
    </source>
</evidence>
<organism evidence="1 2">
    <name type="scientific">Micromonospora rosaria</name>
    <dbReference type="NCBI Taxonomy" id="47874"/>
    <lineage>
        <taxon>Bacteria</taxon>
        <taxon>Bacillati</taxon>
        <taxon>Actinomycetota</taxon>
        <taxon>Actinomycetes</taxon>
        <taxon>Micromonosporales</taxon>
        <taxon>Micromonosporaceae</taxon>
        <taxon>Micromonospora</taxon>
    </lineage>
</organism>
<name>A0A136PU45_9ACTN</name>
<keyword evidence="2" id="KW-1185">Reference proteome</keyword>
<comment type="caution">
    <text evidence="1">The sequence shown here is derived from an EMBL/GenBank/DDBJ whole genome shotgun (WGS) entry which is preliminary data.</text>
</comment>
<dbReference type="Proteomes" id="UP000070620">
    <property type="component" value="Unassembled WGS sequence"/>
</dbReference>
<dbReference type="RefSeq" id="WP_067363678.1">
    <property type="nucleotide sequence ID" value="NZ_JBIUBN010000011.1"/>
</dbReference>
<gene>
    <name evidence="1" type="ORF">AWW66_10905</name>
</gene>
<dbReference type="EMBL" id="LRQV01000029">
    <property type="protein sequence ID" value="KXK61942.1"/>
    <property type="molecule type" value="Genomic_DNA"/>
</dbReference>
<evidence type="ECO:0000313" key="2">
    <source>
        <dbReference type="Proteomes" id="UP000070620"/>
    </source>
</evidence>
<sequence>MSTVPFTAPDPDRVASNRAFLARYGNSPTVALGYIGRSLIDAAAAGPLAPDVADALAMYTAWSANLGGTR</sequence>
<dbReference type="AlphaFoldDB" id="A0A136PU45"/>
<protein>
    <submittedName>
        <fullName evidence="1">Uncharacterized protein</fullName>
    </submittedName>
</protein>
<reference evidence="1 2" key="1">
    <citation type="submission" date="2016-01" db="EMBL/GenBank/DDBJ databases">
        <title>Whole genome sequence and analysis of Micromonospora rosaria DSM 803, which can produce antibacterial substance rosamicin.</title>
        <authorList>
            <person name="Yang H."/>
            <person name="He X."/>
            <person name="Zhu D."/>
        </authorList>
    </citation>
    <scope>NUCLEOTIDE SEQUENCE [LARGE SCALE GENOMIC DNA]</scope>
    <source>
        <strain evidence="1 2">DSM 803</strain>
    </source>
</reference>
<accession>A0A136PU45</accession>
<proteinExistence type="predicted"/>